<name>A0A844YDD4_9SPHN</name>
<dbReference type="GO" id="GO:0016740">
    <property type="term" value="F:transferase activity"/>
    <property type="evidence" value="ECO:0007669"/>
    <property type="project" value="UniProtKB-KW"/>
</dbReference>
<organism evidence="2 3">
    <name type="scientific">Qipengyuania oceanensis</name>
    <dbReference type="NCBI Taxonomy" id="1463597"/>
    <lineage>
        <taxon>Bacteria</taxon>
        <taxon>Pseudomonadati</taxon>
        <taxon>Pseudomonadota</taxon>
        <taxon>Alphaproteobacteria</taxon>
        <taxon>Sphingomonadales</taxon>
        <taxon>Erythrobacteraceae</taxon>
        <taxon>Qipengyuania</taxon>
    </lineage>
</organism>
<dbReference type="Proteomes" id="UP000445582">
    <property type="component" value="Unassembled WGS sequence"/>
</dbReference>
<reference evidence="2 3" key="1">
    <citation type="submission" date="2019-12" db="EMBL/GenBank/DDBJ databases">
        <title>Genomic-based taxomic classification of the family Erythrobacteraceae.</title>
        <authorList>
            <person name="Xu L."/>
        </authorList>
    </citation>
    <scope>NUCLEOTIDE SEQUENCE [LARGE SCALE GENOMIC DNA]</scope>
    <source>
        <strain evidence="2 3">MCCC 1A09965</strain>
    </source>
</reference>
<dbReference type="OrthoDB" id="1814359at2"/>
<evidence type="ECO:0000259" key="1">
    <source>
        <dbReference type="Pfam" id="PF04230"/>
    </source>
</evidence>
<dbReference type="Pfam" id="PF04230">
    <property type="entry name" value="PS_pyruv_trans"/>
    <property type="match status" value="1"/>
</dbReference>
<dbReference type="PANTHER" id="PTHR36836:SF1">
    <property type="entry name" value="COLANIC ACID BIOSYNTHESIS PROTEIN WCAK"/>
    <property type="match status" value="1"/>
</dbReference>
<dbReference type="EMBL" id="WTYN01000001">
    <property type="protein sequence ID" value="MXO62530.1"/>
    <property type="molecule type" value="Genomic_DNA"/>
</dbReference>
<proteinExistence type="predicted"/>
<sequence>MAVQIGRAEEGDQRLDRVIDHSFTSETGWDIDEQGGEASPDAATEEIPVAVFNVKFSPNLGDGVIADCLEHALIEADPRLRPYSIDLAGRLDHHAGNGRNRRGLIRLIESLPPAFRRLLVPMMLGAVVRLRLRPRWREQLVPARMVILGGGNLLADRDQNFPIKVAAALGLAKERSLPVALASLGVGAHWSNAGGERMREAIGYAEPLSITLRDRLSIGNWNATFARVAGTSSPELAYDPGLLAEKVYGRHVAGGFRDRIGICVTAPEVLRLHGAPGSDRCDAVWMEQLVERLSAAGQELVLFTNGSQEDERFLDELCQQLMPYAGVTRAPRFTRPRDLARFIGSLRSVVAHRLHACIIAHSYGLPAVGLAWDAKLQGFFDTIGRAQYLLDPAMHDPGDVAEAVLNAINEPPQREDLDVLQAECRASIADLAVLAIDHAVPA</sequence>
<keyword evidence="3" id="KW-1185">Reference proteome</keyword>
<dbReference type="AlphaFoldDB" id="A0A844YDD4"/>
<gene>
    <name evidence="2" type="ORF">GRI48_05845</name>
</gene>
<protein>
    <submittedName>
        <fullName evidence="2">Polysaccharide pyruvyl transferase family protein</fullName>
    </submittedName>
</protein>
<feature type="domain" description="Polysaccharide pyruvyl transferase" evidence="1">
    <location>
        <begin position="59"/>
        <end position="373"/>
    </location>
</feature>
<keyword evidence="2" id="KW-0808">Transferase</keyword>
<comment type="caution">
    <text evidence="2">The sequence shown here is derived from an EMBL/GenBank/DDBJ whole genome shotgun (WGS) entry which is preliminary data.</text>
</comment>
<dbReference type="PANTHER" id="PTHR36836">
    <property type="entry name" value="COLANIC ACID BIOSYNTHESIS PROTEIN WCAK"/>
    <property type="match status" value="1"/>
</dbReference>
<dbReference type="RefSeq" id="WP_160672719.1">
    <property type="nucleotide sequence ID" value="NZ_WTYN01000001.1"/>
</dbReference>
<evidence type="ECO:0000313" key="2">
    <source>
        <dbReference type="EMBL" id="MXO62530.1"/>
    </source>
</evidence>
<evidence type="ECO:0000313" key="3">
    <source>
        <dbReference type="Proteomes" id="UP000445582"/>
    </source>
</evidence>
<accession>A0A844YDD4</accession>
<dbReference type="InterPro" id="IPR007345">
    <property type="entry name" value="Polysacch_pyruvyl_Trfase"/>
</dbReference>